<keyword evidence="3" id="KW-1185">Reference proteome</keyword>
<protein>
    <submittedName>
        <fullName evidence="2">Uncharacterized protein</fullName>
    </submittedName>
</protein>
<feature type="compositionally biased region" description="Basic and acidic residues" evidence="1">
    <location>
        <begin position="192"/>
        <end position="207"/>
    </location>
</feature>
<accession>A0AA39S0E6</accession>
<organism evidence="2 3">
    <name type="scientific">Acer saccharum</name>
    <name type="common">Sugar maple</name>
    <dbReference type="NCBI Taxonomy" id="4024"/>
    <lineage>
        <taxon>Eukaryota</taxon>
        <taxon>Viridiplantae</taxon>
        <taxon>Streptophyta</taxon>
        <taxon>Embryophyta</taxon>
        <taxon>Tracheophyta</taxon>
        <taxon>Spermatophyta</taxon>
        <taxon>Magnoliopsida</taxon>
        <taxon>eudicotyledons</taxon>
        <taxon>Gunneridae</taxon>
        <taxon>Pentapetalae</taxon>
        <taxon>rosids</taxon>
        <taxon>malvids</taxon>
        <taxon>Sapindales</taxon>
        <taxon>Sapindaceae</taxon>
        <taxon>Hippocastanoideae</taxon>
        <taxon>Acereae</taxon>
        <taxon>Acer</taxon>
    </lineage>
</organism>
<feature type="region of interest" description="Disordered" evidence="1">
    <location>
        <begin position="48"/>
        <end position="207"/>
    </location>
</feature>
<dbReference type="AlphaFoldDB" id="A0AA39S0E6"/>
<feature type="compositionally biased region" description="Acidic residues" evidence="1">
    <location>
        <begin position="68"/>
        <end position="87"/>
    </location>
</feature>
<evidence type="ECO:0000313" key="2">
    <source>
        <dbReference type="EMBL" id="KAK0582693.1"/>
    </source>
</evidence>
<name>A0AA39S0E6_ACESA</name>
<feature type="compositionally biased region" description="Basic residues" evidence="1">
    <location>
        <begin position="94"/>
        <end position="114"/>
    </location>
</feature>
<dbReference type="Proteomes" id="UP001168877">
    <property type="component" value="Unassembled WGS sequence"/>
</dbReference>
<reference evidence="2" key="2">
    <citation type="submission" date="2023-06" db="EMBL/GenBank/DDBJ databases">
        <authorList>
            <person name="Swenson N.G."/>
            <person name="Wegrzyn J.L."/>
            <person name="Mcevoy S.L."/>
        </authorList>
    </citation>
    <scope>NUCLEOTIDE SEQUENCE</scope>
    <source>
        <strain evidence="2">NS2018</strain>
        <tissue evidence="2">Leaf</tissue>
    </source>
</reference>
<reference evidence="2" key="1">
    <citation type="journal article" date="2022" name="Plant J.">
        <title>Strategies of tolerance reflected in two North American maple genomes.</title>
        <authorList>
            <person name="McEvoy S.L."/>
            <person name="Sezen U.U."/>
            <person name="Trouern-Trend A."/>
            <person name="McMahon S.M."/>
            <person name="Schaberg P.G."/>
            <person name="Yang J."/>
            <person name="Wegrzyn J.L."/>
            <person name="Swenson N.G."/>
        </authorList>
    </citation>
    <scope>NUCLEOTIDE SEQUENCE</scope>
    <source>
        <strain evidence="2">NS2018</strain>
    </source>
</reference>
<evidence type="ECO:0000313" key="3">
    <source>
        <dbReference type="Proteomes" id="UP001168877"/>
    </source>
</evidence>
<comment type="caution">
    <text evidence="2">The sequence shown here is derived from an EMBL/GenBank/DDBJ whole genome shotgun (WGS) entry which is preliminary data.</text>
</comment>
<gene>
    <name evidence="2" type="ORF">LWI29_028613</name>
</gene>
<dbReference type="EMBL" id="JAUESC010000384">
    <property type="protein sequence ID" value="KAK0582693.1"/>
    <property type="molecule type" value="Genomic_DNA"/>
</dbReference>
<evidence type="ECO:0000256" key="1">
    <source>
        <dbReference type="SAM" id="MobiDB-lite"/>
    </source>
</evidence>
<proteinExistence type="predicted"/>
<sequence length="441" mass="49148">MHKRPHKFLKIISELEANIRSGQAQVLEVLEATDDEAKKDYMVGVDFDMSEGPQFIPPVEMETKEDNESLDDLDDGNDGDDGDDGDDGAPTRKTAVKRKAPKKKKETSAKKQRKSIPITSLDEEDPLQSSYSRGYTPSPPEDFTARDPLTPHDQYTPGYTPTPLGDMLHPTPSRRQTRSSFQQNPPPISSRQEPRSRGKGGDKGGDRITELLKAVKALPNEMERIVKQEVLQLSQLPDVLKALVQEIGPTRGQTNKKAPLTEVTDQSLHVKEVGTTVAMEVPPTTPKDVAPTVEKEVAGSVLVSGDMSYNYAVEQDRLIRVRLRSTYCKSPFLDPTRASETKREGQKQKYEAFKKKTKPVRRNVGTEEAVEQSFFLELEEPKNWLSTDVSIIHQIGLNTVVEADRDGDNHGGCIHKHGVLRVYRGNAGGYLCPISRYASFK</sequence>